<dbReference type="Pfam" id="PF00535">
    <property type="entry name" value="Glycos_transf_2"/>
    <property type="match status" value="1"/>
</dbReference>
<organism evidence="2 3">
    <name type="scientific">Candidatus Lachnoclostridium pullistercoris</name>
    <dbReference type="NCBI Taxonomy" id="2838632"/>
    <lineage>
        <taxon>Bacteria</taxon>
        <taxon>Bacillati</taxon>
        <taxon>Bacillota</taxon>
        <taxon>Clostridia</taxon>
        <taxon>Lachnospirales</taxon>
        <taxon>Lachnospiraceae</taxon>
    </lineage>
</organism>
<dbReference type="Gene3D" id="3.90.550.10">
    <property type="entry name" value="Spore Coat Polysaccharide Biosynthesis Protein SpsA, Chain A"/>
    <property type="match status" value="1"/>
</dbReference>
<dbReference type="CDD" id="cd00761">
    <property type="entry name" value="Glyco_tranf_GTA_type"/>
    <property type="match status" value="1"/>
</dbReference>
<dbReference type="SUPFAM" id="SSF53448">
    <property type="entry name" value="Nucleotide-diphospho-sugar transferases"/>
    <property type="match status" value="1"/>
</dbReference>
<feature type="domain" description="Glycosyltransferase 2-like" evidence="1">
    <location>
        <begin position="6"/>
        <end position="128"/>
    </location>
</feature>
<evidence type="ECO:0000313" key="2">
    <source>
        <dbReference type="EMBL" id="HJC48911.1"/>
    </source>
</evidence>
<name>A0A9D2PF59_9FIRM</name>
<dbReference type="EMBL" id="DWWL01000084">
    <property type="protein sequence ID" value="HJC48911.1"/>
    <property type="molecule type" value="Genomic_DNA"/>
</dbReference>
<comment type="caution">
    <text evidence="2">The sequence shown here is derived from an EMBL/GenBank/DDBJ whole genome shotgun (WGS) entry which is preliminary data.</text>
</comment>
<reference evidence="2" key="1">
    <citation type="journal article" date="2021" name="PeerJ">
        <title>Extensive microbial diversity within the chicken gut microbiome revealed by metagenomics and culture.</title>
        <authorList>
            <person name="Gilroy R."/>
            <person name="Ravi A."/>
            <person name="Getino M."/>
            <person name="Pursley I."/>
            <person name="Horton D.L."/>
            <person name="Alikhan N.F."/>
            <person name="Baker D."/>
            <person name="Gharbi K."/>
            <person name="Hall N."/>
            <person name="Watson M."/>
            <person name="Adriaenssens E.M."/>
            <person name="Foster-Nyarko E."/>
            <person name="Jarju S."/>
            <person name="Secka A."/>
            <person name="Antonio M."/>
            <person name="Oren A."/>
            <person name="Chaudhuri R.R."/>
            <person name="La Ragione R."/>
            <person name="Hildebrand F."/>
            <person name="Pallen M.J."/>
        </authorList>
    </citation>
    <scope>NUCLEOTIDE SEQUENCE</scope>
    <source>
        <strain evidence="2">CHK183-5548</strain>
    </source>
</reference>
<evidence type="ECO:0000313" key="3">
    <source>
        <dbReference type="Proteomes" id="UP000823883"/>
    </source>
</evidence>
<dbReference type="AlphaFoldDB" id="A0A9D2PF59"/>
<evidence type="ECO:0000259" key="1">
    <source>
        <dbReference type="Pfam" id="PF00535"/>
    </source>
</evidence>
<accession>A0A9D2PF59</accession>
<dbReference type="InterPro" id="IPR029044">
    <property type="entry name" value="Nucleotide-diphossugar_trans"/>
</dbReference>
<dbReference type="InterPro" id="IPR001173">
    <property type="entry name" value="Glyco_trans_2-like"/>
</dbReference>
<protein>
    <submittedName>
        <fullName evidence="2">Glycosyltransferase family 2 protein</fullName>
    </submittedName>
</protein>
<gene>
    <name evidence="2" type="ORF">IAA04_12755</name>
</gene>
<reference evidence="2" key="2">
    <citation type="submission" date="2021-04" db="EMBL/GenBank/DDBJ databases">
        <authorList>
            <person name="Gilroy R."/>
        </authorList>
    </citation>
    <scope>NUCLEOTIDE SEQUENCE</scope>
    <source>
        <strain evidence="2">CHK183-5548</strain>
    </source>
</reference>
<sequence>MMTHTFAICAYGDSPYLENCIRSLVRQPGDPEIILCTSTPSLYIEETAWKYGIPMFVRDGESNIQDDWNFAYETAKGDLVTLAHQDDMYRRDYETALQKRAAEYPDMTVFFTDYATVKGTRLMEGKGLVEWVKTILRLPLINPDWNDREWLKKAALIFGNPVCCPSCTYNKRLLGAPLFQSEFQYVLDWDTLWRLAGERGRFVCEERPLMYYRVHDGATTKKWIGSHRRTEEELAMFRRFWPEPAVQLIETFYRKAYRAYD</sequence>
<proteinExistence type="predicted"/>
<dbReference type="Proteomes" id="UP000823883">
    <property type="component" value="Unassembled WGS sequence"/>
</dbReference>